<dbReference type="HOGENOM" id="CLU_134793_0_0_1"/>
<sequence length="167" mass="19122">SYVDDTFGASLASEMTFYAPYGRDFPTAQAKMLRLWDALGVPHEEQKQLFSEQLTIIGFEVDPNAMTITMPTQSRHDLLEATKDFRMNQRLPLRSFQRMAGWINWSLNVYPLLCPALSALYAKTAGKRNPHEPMYVNKAIQEEFAWFRAHVTRSDGICVLSSEEWGP</sequence>
<reference evidence="2" key="1">
    <citation type="journal article" date="2014" name="Proc. Natl. Acad. Sci. U.S.A.">
        <title>Extensive sampling of basidiomycete genomes demonstrates inadequacy of the white-rot/brown-rot paradigm for wood decay fungi.</title>
        <authorList>
            <person name="Riley R."/>
            <person name="Salamov A.A."/>
            <person name="Brown D.W."/>
            <person name="Nagy L.G."/>
            <person name="Floudas D."/>
            <person name="Held B.W."/>
            <person name="Levasseur A."/>
            <person name="Lombard V."/>
            <person name="Morin E."/>
            <person name="Otillar R."/>
            <person name="Lindquist E.A."/>
            <person name="Sun H."/>
            <person name="LaButti K.M."/>
            <person name="Schmutz J."/>
            <person name="Jabbour D."/>
            <person name="Luo H."/>
            <person name="Baker S.E."/>
            <person name="Pisabarro A.G."/>
            <person name="Walton J.D."/>
            <person name="Blanchette R.A."/>
            <person name="Henrissat B."/>
            <person name="Martin F."/>
            <person name="Cullen D."/>
            <person name="Hibbett D.S."/>
            <person name="Grigoriev I.V."/>
        </authorList>
    </citation>
    <scope>NUCLEOTIDE SEQUENCE [LARGE SCALE GENOMIC DNA]</scope>
    <source>
        <strain evidence="2">FD-172 SS1</strain>
    </source>
</reference>
<dbReference type="PANTHER" id="PTHR33050:SF7">
    <property type="entry name" value="RIBONUCLEASE H"/>
    <property type="match status" value="1"/>
</dbReference>
<dbReference type="PANTHER" id="PTHR33050">
    <property type="entry name" value="REVERSE TRANSCRIPTASE DOMAIN-CONTAINING PROTEIN"/>
    <property type="match status" value="1"/>
</dbReference>
<protein>
    <recommendedName>
        <fullName evidence="3">Reverse transcriptase domain-containing protein</fullName>
    </recommendedName>
</protein>
<feature type="non-terminal residue" evidence="1">
    <location>
        <position position="167"/>
    </location>
</feature>
<evidence type="ECO:0008006" key="3">
    <source>
        <dbReference type="Google" id="ProtNLM"/>
    </source>
</evidence>
<dbReference type="AlphaFoldDB" id="A0A067MGX6"/>
<dbReference type="OrthoDB" id="198652at2759"/>
<dbReference type="InterPro" id="IPR043502">
    <property type="entry name" value="DNA/RNA_pol_sf"/>
</dbReference>
<proteinExistence type="predicted"/>
<keyword evidence="2" id="KW-1185">Reference proteome</keyword>
<gene>
    <name evidence="1" type="ORF">BOTBODRAFT_76562</name>
</gene>
<evidence type="ECO:0000313" key="2">
    <source>
        <dbReference type="Proteomes" id="UP000027195"/>
    </source>
</evidence>
<dbReference type="EMBL" id="KL198034">
    <property type="protein sequence ID" value="KDQ15048.1"/>
    <property type="molecule type" value="Genomic_DNA"/>
</dbReference>
<dbReference type="SUPFAM" id="SSF56672">
    <property type="entry name" value="DNA/RNA polymerases"/>
    <property type="match status" value="1"/>
</dbReference>
<organism evidence="1 2">
    <name type="scientific">Botryobasidium botryosum (strain FD-172 SS1)</name>
    <dbReference type="NCBI Taxonomy" id="930990"/>
    <lineage>
        <taxon>Eukaryota</taxon>
        <taxon>Fungi</taxon>
        <taxon>Dikarya</taxon>
        <taxon>Basidiomycota</taxon>
        <taxon>Agaricomycotina</taxon>
        <taxon>Agaricomycetes</taxon>
        <taxon>Cantharellales</taxon>
        <taxon>Botryobasidiaceae</taxon>
        <taxon>Botryobasidium</taxon>
    </lineage>
</organism>
<name>A0A067MGX6_BOTB1</name>
<feature type="non-terminal residue" evidence="1">
    <location>
        <position position="1"/>
    </location>
</feature>
<dbReference type="InterPro" id="IPR052055">
    <property type="entry name" value="Hepadnavirus_pol/RT"/>
</dbReference>
<dbReference type="Proteomes" id="UP000027195">
    <property type="component" value="Unassembled WGS sequence"/>
</dbReference>
<evidence type="ECO:0000313" key="1">
    <source>
        <dbReference type="EMBL" id="KDQ15048.1"/>
    </source>
</evidence>
<accession>A0A067MGX6</accession>
<dbReference type="STRING" id="930990.A0A067MGX6"/>
<dbReference type="InParanoid" id="A0A067MGX6"/>